<comment type="caution">
    <text evidence="16">The sequence shown here is derived from an EMBL/GenBank/DDBJ whole genome shotgun (WGS) entry which is preliminary data.</text>
</comment>
<evidence type="ECO:0000256" key="2">
    <source>
        <dbReference type="ARBA" id="ARBA00005201"/>
    </source>
</evidence>
<dbReference type="GO" id="GO:0005524">
    <property type="term" value="F:ATP binding"/>
    <property type="evidence" value="ECO:0007669"/>
    <property type="project" value="UniProtKB-UniRule"/>
</dbReference>
<dbReference type="FunFam" id="2.40.30.30:FF:000004">
    <property type="entry name" value="Riboflavin biosynthesis protein"/>
    <property type="match status" value="1"/>
</dbReference>
<dbReference type="SMART" id="SM00904">
    <property type="entry name" value="Flavokinase"/>
    <property type="match status" value="1"/>
</dbReference>
<dbReference type="NCBIfam" id="NF004162">
    <property type="entry name" value="PRK05627.1-5"/>
    <property type="match status" value="1"/>
</dbReference>
<reference evidence="16 17" key="1">
    <citation type="submission" date="2019-01" db="EMBL/GenBank/DDBJ databases">
        <title>Bacillus sp. M5HDSG1-1, whole genome shotgun sequence.</title>
        <authorList>
            <person name="Tuo L."/>
        </authorList>
    </citation>
    <scope>NUCLEOTIDE SEQUENCE [LARGE SCALE GENOMIC DNA]</scope>
    <source>
        <strain evidence="16 17">M5HDSG1-1</strain>
    </source>
</reference>
<name>A0A3S2UZC5_9BACI</name>
<comment type="pathway">
    <text evidence="2 14">Cofactor biosynthesis; FMN biosynthesis; FMN from riboflavin (ATP route): step 1/1.</text>
</comment>
<comment type="catalytic activity">
    <reaction evidence="12 14">
        <text>riboflavin + ATP = FMN + ADP + H(+)</text>
        <dbReference type="Rhea" id="RHEA:14357"/>
        <dbReference type="ChEBI" id="CHEBI:15378"/>
        <dbReference type="ChEBI" id="CHEBI:30616"/>
        <dbReference type="ChEBI" id="CHEBI:57986"/>
        <dbReference type="ChEBI" id="CHEBI:58210"/>
        <dbReference type="ChEBI" id="CHEBI:456216"/>
        <dbReference type="EC" id="2.7.1.26"/>
    </reaction>
</comment>
<evidence type="ECO:0000256" key="3">
    <source>
        <dbReference type="ARBA" id="ARBA00022630"/>
    </source>
</evidence>
<sequence length="304" mass="34053">MHSMDFPPLVMALGYFDGVHLGHQKVIGEAKKVADELGIKTGVMTFDPHPSLVLSKEKKQIGLITSLDTKIAEMEKLGVDYLFIIHFTKEFAALEPQQFVDQYLVGLHAKHVVAGFDYTYGMKAAGTSDTLEEHSRGQFGITIINKETFEGEKVSSTLIRSHINTGAMDKIPMLLGRYYSIHGRVIHGDKRGRTIGFPTANVEAAGEEIIPPKGVYAVKVLVDGKWYEGVCNVGTKPTFHPEKTVQSIEAHIFDFNQEIYDKTITIEWHIRIRSEKKFNGIQELVEQIAKDKQTAVEYFATLNV</sequence>
<keyword evidence="7 14" id="KW-0547">Nucleotide-binding</keyword>
<evidence type="ECO:0000256" key="11">
    <source>
        <dbReference type="ARBA" id="ARBA00023268"/>
    </source>
</evidence>
<dbReference type="GO" id="GO:0003919">
    <property type="term" value="F:FMN adenylyltransferase activity"/>
    <property type="evidence" value="ECO:0007669"/>
    <property type="project" value="UniProtKB-UniRule"/>
</dbReference>
<evidence type="ECO:0000256" key="8">
    <source>
        <dbReference type="ARBA" id="ARBA00022777"/>
    </source>
</evidence>
<dbReference type="Gene3D" id="2.40.30.30">
    <property type="entry name" value="Riboflavin kinase-like"/>
    <property type="match status" value="1"/>
</dbReference>
<keyword evidence="10 14" id="KW-0067">ATP-binding</keyword>
<keyword evidence="17" id="KW-1185">Reference proteome</keyword>
<dbReference type="SUPFAM" id="SSF52374">
    <property type="entry name" value="Nucleotidylyl transferase"/>
    <property type="match status" value="1"/>
</dbReference>
<dbReference type="InterPro" id="IPR015865">
    <property type="entry name" value="Riboflavin_kinase_bac/euk"/>
</dbReference>
<evidence type="ECO:0000256" key="14">
    <source>
        <dbReference type="PIRNR" id="PIRNR004491"/>
    </source>
</evidence>
<evidence type="ECO:0000256" key="1">
    <source>
        <dbReference type="ARBA" id="ARBA00004726"/>
    </source>
</evidence>
<dbReference type="EC" id="2.7.1.26" evidence="14"/>
<dbReference type="Gene3D" id="3.40.50.620">
    <property type="entry name" value="HUPs"/>
    <property type="match status" value="1"/>
</dbReference>
<dbReference type="GO" id="GO:0009398">
    <property type="term" value="P:FMN biosynthetic process"/>
    <property type="evidence" value="ECO:0007669"/>
    <property type="project" value="UniProtKB-UniRule"/>
</dbReference>
<dbReference type="PANTHER" id="PTHR22749">
    <property type="entry name" value="RIBOFLAVIN KINASE/FMN ADENYLYLTRANSFERASE"/>
    <property type="match status" value="1"/>
</dbReference>
<dbReference type="CDD" id="cd02064">
    <property type="entry name" value="FAD_synthetase_N"/>
    <property type="match status" value="1"/>
</dbReference>
<keyword evidence="5 14" id="KW-0808">Transferase</keyword>
<dbReference type="GO" id="GO:0009231">
    <property type="term" value="P:riboflavin biosynthetic process"/>
    <property type="evidence" value="ECO:0007669"/>
    <property type="project" value="InterPro"/>
</dbReference>
<dbReference type="NCBIfam" id="NF004160">
    <property type="entry name" value="PRK05627.1-3"/>
    <property type="match status" value="1"/>
</dbReference>
<evidence type="ECO:0000256" key="7">
    <source>
        <dbReference type="ARBA" id="ARBA00022741"/>
    </source>
</evidence>
<dbReference type="UniPathway" id="UPA00276">
    <property type="reaction ID" value="UER00406"/>
</dbReference>
<dbReference type="FunFam" id="3.40.50.620:FF:000021">
    <property type="entry name" value="Riboflavin biosynthesis protein"/>
    <property type="match status" value="1"/>
</dbReference>
<dbReference type="GO" id="GO:0008531">
    <property type="term" value="F:riboflavin kinase activity"/>
    <property type="evidence" value="ECO:0007669"/>
    <property type="project" value="UniProtKB-UniRule"/>
</dbReference>
<dbReference type="SUPFAM" id="SSF82114">
    <property type="entry name" value="Riboflavin kinase-like"/>
    <property type="match status" value="1"/>
</dbReference>
<keyword evidence="8 14" id="KW-0418">Kinase</keyword>
<gene>
    <name evidence="16" type="primary">ribF</name>
    <name evidence="16" type="ORF">EM808_00840</name>
</gene>
<accession>A0A3S2UZC5</accession>
<dbReference type="NCBIfam" id="TIGR00083">
    <property type="entry name" value="ribF"/>
    <property type="match status" value="1"/>
</dbReference>
<dbReference type="GO" id="GO:0006747">
    <property type="term" value="P:FAD biosynthetic process"/>
    <property type="evidence" value="ECO:0007669"/>
    <property type="project" value="UniProtKB-UniRule"/>
</dbReference>
<keyword evidence="4 14" id="KW-0288">FMN</keyword>
<organism evidence="16 17">
    <name type="scientific">Niallia taxi</name>
    <dbReference type="NCBI Taxonomy" id="2499688"/>
    <lineage>
        <taxon>Bacteria</taxon>
        <taxon>Bacillati</taxon>
        <taxon>Bacillota</taxon>
        <taxon>Bacilli</taxon>
        <taxon>Bacillales</taxon>
        <taxon>Bacillaceae</taxon>
        <taxon>Niallia</taxon>
    </lineage>
</organism>
<keyword evidence="3 14" id="KW-0285">Flavoprotein</keyword>
<dbReference type="NCBIfam" id="NF004161">
    <property type="entry name" value="PRK05627.1-4"/>
    <property type="match status" value="1"/>
</dbReference>
<dbReference type="AlphaFoldDB" id="A0A3S2UZC5"/>
<comment type="catalytic activity">
    <reaction evidence="13 14">
        <text>FMN + ATP + H(+) = FAD + diphosphate</text>
        <dbReference type="Rhea" id="RHEA:17237"/>
        <dbReference type="ChEBI" id="CHEBI:15378"/>
        <dbReference type="ChEBI" id="CHEBI:30616"/>
        <dbReference type="ChEBI" id="CHEBI:33019"/>
        <dbReference type="ChEBI" id="CHEBI:57692"/>
        <dbReference type="ChEBI" id="CHEBI:58210"/>
        <dbReference type="EC" id="2.7.7.2"/>
    </reaction>
</comment>
<dbReference type="UniPathway" id="UPA00277">
    <property type="reaction ID" value="UER00407"/>
</dbReference>
<protein>
    <recommendedName>
        <fullName evidence="14">Riboflavin biosynthesis protein</fullName>
    </recommendedName>
    <domain>
        <recommendedName>
            <fullName evidence="14">Riboflavin kinase</fullName>
            <ecNumber evidence="14">2.7.1.26</ecNumber>
        </recommendedName>
        <alternativeName>
            <fullName evidence="14">Flavokinase</fullName>
        </alternativeName>
    </domain>
    <domain>
        <recommendedName>
            <fullName evidence="14">FMN adenylyltransferase</fullName>
            <ecNumber evidence="14">2.7.7.2</ecNumber>
        </recommendedName>
        <alternativeName>
            <fullName evidence="14">FAD pyrophosphorylase</fullName>
        </alternativeName>
        <alternativeName>
            <fullName evidence="14">FAD synthase</fullName>
        </alternativeName>
    </domain>
</protein>
<evidence type="ECO:0000256" key="5">
    <source>
        <dbReference type="ARBA" id="ARBA00022679"/>
    </source>
</evidence>
<dbReference type="EC" id="2.7.7.2" evidence="14"/>
<evidence type="ECO:0000256" key="4">
    <source>
        <dbReference type="ARBA" id="ARBA00022643"/>
    </source>
</evidence>
<dbReference type="InterPro" id="IPR004821">
    <property type="entry name" value="Cyt_trans-like"/>
</dbReference>
<comment type="pathway">
    <text evidence="1 14">Cofactor biosynthesis; FAD biosynthesis; FAD from FMN: step 1/1.</text>
</comment>
<evidence type="ECO:0000313" key="17">
    <source>
        <dbReference type="Proteomes" id="UP000288024"/>
    </source>
</evidence>
<dbReference type="Proteomes" id="UP000288024">
    <property type="component" value="Unassembled WGS sequence"/>
</dbReference>
<keyword evidence="6 14" id="KW-0548">Nucleotidyltransferase</keyword>
<dbReference type="InterPro" id="IPR002606">
    <property type="entry name" value="Riboflavin_kinase_bac"/>
</dbReference>
<evidence type="ECO:0000256" key="9">
    <source>
        <dbReference type="ARBA" id="ARBA00022827"/>
    </source>
</evidence>
<dbReference type="PIRSF" id="PIRSF004491">
    <property type="entry name" value="FAD_Synth"/>
    <property type="match status" value="1"/>
</dbReference>
<evidence type="ECO:0000259" key="15">
    <source>
        <dbReference type="SMART" id="SM00904"/>
    </source>
</evidence>
<dbReference type="NCBIfam" id="TIGR00125">
    <property type="entry name" value="cyt_tran_rel"/>
    <property type="match status" value="1"/>
</dbReference>
<dbReference type="EMBL" id="RZTZ01000001">
    <property type="protein sequence ID" value="RVT67802.1"/>
    <property type="molecule type" value="Genomic_DNA"/>
</dbReference>
<evidence type="ECO:0000256" key="12">
    <source>
        <dbReference type="ARBA" id="ARBA00047880"/>
    </source>
</evidence>
<evidence type="ECO:0000313" key="16">
    <source>
        <dbReference type="EMBL" id="RVT67802.1"/>
    </source>
</evidence>
<evidence type="ECO:0000256" key="6">
    <source>
        <dbReference type="ARBA" id="ARBA00022695"/>
    </source>
</evidence>
<dbReference type="PANTHER" id="PTHR22749:SF6">
    <property type="entry name" value="RIBOFLAVIN KINASE"/>
    <property type="match status" value="1"/>
</dbReference>
<keyword evidence="11" id="KW-0511">Multifunctional enzyme</keyword>
<dbReference type="Pfam" id="PF01687">
    <property type="entry name" value="Flavokinase"/>
    <property type="match status" value="1"/>
</dbReference>
<comment type="similarity">
    <text evidence="14">Belongs to the ribF family.</text>
</comment>
<evidence type="ECO:0000256" key="10">
    <source>
        <dbReference type="ARBA" id="ARBA00022840"/>
    </source>
</evidence>
<feature type="domain" description="Riboflavin kinase" evidence="15">
    <location>
        <begin position="174"/>
        <end position="300"/>
    </location>
</feature>
<proteinExistence type="inferred from homology"/>
<evidence type="ECO:0000256" key="13">
    <source>
        <dbReference type="ARBA" id="ARBA00049494"/>
    </source>
</evidence>
<dbReference type="InterPro" id="IPR014729">
    <property type="entry name" value="Rossmann-like_a/b/a_fold"/>
</dbReference>
<keyword evidence="9 14" id="KW-0274">FAD</keyword>
<dbReference type="Pfam" id="PF06574">
    <property type="entry name" value="FAD_syn"/>
    <property type="match status" value="1"/>
</dbReference>
<dbReference type="InterPro" id="IPR023468">
    <property type="entry name" value="Riboflavin_kinase"/>
</dbReference>
<dbReference type="InterPro" id="IPR023465">
    <property type="entry name" value="Riboflavin_kinase_dom_sf"/>
</dbReference>
<dbReference type="InterPro" id="IPR015864">
    <property type="entry name" value="FAD_synthase"/>
</dbReference>